<dbReference type="PANTHER" id="PTHR46648">
    <property type="entry name" value="HIT FAMILY PROTEIN 1"/>
    <property type="match status" value="1"/>
</dbReference>
<dbReference type="GO" id="GO:0009117">
    <property type="term" value="P:nucleotide metabolic process"/>
    <property type="evidence" value="ECO:0007669"/>
    <property type="project" value="TreeGrafter"/>
</dbReference>
<dbReference type="EMBL" id="BLVO01000012">
    <property type="protein sequence ID" value="GFM32598.1"/>
    <property type="molecule type" value="Genomic_DNA"/>
</dbReference>
<sequence length="142" mass="16043">MTLNKNDDCIFCRIAEGKSPCAELYSDDLVMAFLDIAPVNKGHALVIPKAHYRDIFEMPPTMGEALIRAQQHVGNAIMAATKAEGLNIYMNNKAAAGQVVFHAHWHLIPRFANDSLRLWPQHVYDDTEEMLQLAAEIRKKLR</sequence>
<organism evidence="5 6">
    <name type="scientific">Desulfovibrio subterraneus</name>
    <dbReference type="NCBI Taxonomy" id="2718620"/>
    <lineage>
        <taxon>Bacteria</taxon>
        <taxon>Pseudomonadati</taxon>
        <taxon>Thermodesulfobacteriota</taxon>
        <taxon>Desulfovibrionia</taxon>
        <taxon>Desulfovibrionales</taxon>
        <taxon>Desulfovibrionaceae</taxon>
        <taxon>Desulfovibrio</taxon>
    </lineage>
</organism>
<proteinExistence type="predicted"/>
<dbReference type="SUPFAM" id="SSF54197">
    <property type="entry name" value="HIT-like"/>
    <property type="match status" value="1"/>
</dbReference>
<evidence type="ECO:0000256" key="1">
    <source>
        <dbReference type="PIRSR" id="PIRSR601310-1"/>
    </source>
</evidence>
<dbReference type="PRINTS" id="PR00332">
    <property type="entry name" value="HISTRIAD"/>
</dbReference>
<dbReference type="InterPro" id="IPR036265">
    <property type="entry name" value="HIT-like_sf"/>
</dbReference>
<dbReference type="InterPro" id="IPR011146">
    <property type="entry name" value="HIT-like"/>
</dbReference>
<dbReference type="PANTHER" id="PTHR46648:SF1">
    <property type="entry name" value="ADENOSINE 5'-MONOPHOSPHORAMIDASE HNT1"/>
    <property type="match status" value="1"/>
</dbReference>
<reference evidence="5 6" key="1">
    <citation type="submission" date="2020-05" db="EMBL/GenBank/DDBJ databases">
        <title>Draft genome sequence of Desulfovibrio sp. strain HN2T.</title>
        <authorList>
            <person name="Ueno A."/>
            <person name="Tamazawa S."/>
            <person name="Tamamura S."/>
            <person name="Murakami T."/>
            <person name="Kiyama T."/>
            <person name="Inomata H."/>
            <person name="Amano Y."/>
            <person name="Miyakawa K."/>
            <person name="Tamaki H."/>
            <person name="Naganuma T."/>
            <person name="Kaneko K."/>
        </authorList>
    </citation>
    <scope>NUCLEOTIDE SEQUENCE [LARGE SCALE GENOMIC DNA]</scope>
    <source>
        <strain evidence="5 6">HN2</strain>
    </source>
</reference>
<evidence type="ECO:0000313" key="6">
    <source>
        <dbReference type="Proteomes" id="UP000503840"/>
    </source>
</evidence>
<evidence type="ECO:0000259" key="4">
    <source>
        <dbReference type="PROSITE" id="PS51084"/>
    </source>
</evidence>
<dbReference type="RefSeq" id="WP_174404293.1">
    <property type="nucleotide sequence ID" value="NZ_BLVO01000012.1"/>
</dbReference>
<dbReference type="InterPro" id="IPR039384">
    <property type="entry name" value="HINT"/>
</dbReference>
<keyword evidence="5" id="KW-0378">Hydrolase</keyword>
<dbReference type="Proteomes" id="UP000503840">
    <property type="component" value="Unassembled WGS sequence"/>
</dbReference>
<accession>A0A7J0BGD7</accession>
<dbReference type="InterPro" id="IPR001310">
    <property type="entry name" value="Histidine_triad_HIT"/>
</dbReference>
<protein>
    <submittedName>
        <fullName evidence="5">Hydrolase</fullName>
    </submittedName>
</protein>
<dbReference type="Pfam" id="PF01230">
    <property type="entry name" value="HIT"/>
    <property type="match status" value="1"/>
</dbReference>
<comment type="caution">
    <text evidence="5">The sequence shown here is derived from an EMBL/GenBank/DDBJ whole genome shotgun (WGS) entry which is preliminary data.</text>
</comment>
<feature type="short sequence motif" description="Histidine triad motif" evidence="2 3">
    <location>
        <begin position="102"/>
        <end position="106"/>
    </location>
</feature>
<dbReference type="CDD" id="cd01277">
    <property type="entry name" value="HINT_subgroup"/>
    <property type="match status" value="1"/>
</dbReference>
<dbReference type="PROSITE" id="PS51084">
    <property type="entry name" value="HIT_2"/>
    <property type="match status" value="1"/>
</dbReference>
<feature type="domain" description="HIT" evidence="4">
    <location>
        <begin position="10"/>
        <end position="117"/>
    </location>
</feature>
<feature type="active site" description="Tele-AMP-histidine intermediate" evidence="1">
    <location>
        <position position="104"/>
    </location>
</feature>
<evidence type="ECO:0000313" key="5">
    <source>
        <dbReference type="EMBL" id="GFM32598.1"/>
    </source>
</evidence>
<dbReference type="AlphaFoldDB" id="A0A7J0BGD7"/>
<evidence type="ECO:0000256" key="3">
    <source>
        <dbReference type="PROSITE-ProRule" id="PRU00464"/>
    </source>
</evidence>
<name>A0A7J0BGD7_9BACT</name>
<dbReference type="Gene3D" id="3.30.428.10">
    <property type="entry name" value="HIT-like"/>
    <property type="match status" value="1"/>
</dbReference>
<evidence type="ECO:0000256" key="2">
    <source>
        <dbReference type="PIRSR" id="PIRSR601310-3"/>
    </source>
</evidence>
<keyword evidence="6" id="KW-1185">Reference proteome</keyword>
<gene>
    <name evidence="5" type="ORF">DSM101010T_09630</name>
</gene>
<dbReference type="GO" id="GO:0016787">
    <property type="term" value="F:hydrolase activity"/>
    <property type="evidence" value="ECO:0007669"/>
    <property type="project" value="UniProtKB-KW"/>
</dbReference>